<feature type="compositionally biased region" description="Low complexity" evidence="1">
    <location>
        <begin position="103"/>
        <end position="119"/>
    </location>
</feature>
<name>A0A642V4P0_DIURU</name>
<reference evidence="3 4" key="1">
    <citation type="submission" date="2019-07" db="EMBL/GenBank/DDBJ databases">
        <title>Genome assembly of two rare yeast pathogens: Diutina rugosa and Trichomonascus ciferrii.</title>
        <authorList>
            <person name="Mixao V."/>
            <person name="Saus E."/>
            <person name="Hansen A."/>
            <person name="Lass-Flor C."/>
            <person name="Gabaldon T."/>
        </authorList>
    </citation>
    <scope>NUCLEOTIDE SEQUENCE [LARGE SCALE GENOMIC DNA]</scope>
    <source>
        <strain evidence="3 4">CBS 613</strain>
    </source>
</reference>
<sequence>MDAFIESSTKLLAAYPSTTVSITYSNQHKKNPNKVAKPASNKVSVKLYVPEAGKIVKYSTFKSKELSKILALLGPFGVAMASTNPQIGLAGIMANVAMVEATPEPEPAVVEPSAKPAAADTPVVESKKKKNKKKKKR</sequence>
<protein>
    <recommendedName>
        <fullName evidence="2">SRP9 domain-containing protein</fullName>
    </recommendedName>
</protein>
<evidence type="ECO:0000313" key="3">
    <source>
        <dbReference type="EMBL" id="KAA8907745.1"/>
    </source>
</evidence>
<proteinExistence type="predicted"/>
<accession>A0A642V4P0</accession>
<evidence type="ECO:0000259" key="2">
    <source>
        <dbReference type="Pfam" id="PF05486"/>
    </source>
</evidence>
<dbReference type="PANTHER" id="PTHR12834:SF12">
    <property type="entry name" value="SIGNAL RECOGNITION PARTICLE 9 KDA PROTEIN"/>
    <property type="match status" value="1"/>
</dbReference>
<evidence type="ECO:0000256" key="1">
    <source>
        <dbReference type="SAM" id="MobiDB-lite"/>
    </source>
</evidence>
<dbReference type="PANTHER" id="PTHR12834">
    <property type="entry name" value="SIGNAL RECOGNITION PARTICLE 9 KDA PROTEIN"/>
    <property type="match status" value="1"/>
</dbReference>
<keyword evidence="4" id="KW-1185">Reference proteome</keyword>
<comment type="caution">
    <text evidence="3">The sequence shown here is derived from an EMBL/GenBank/DDBJ whole genome shotgun (WGS) entry which is preliminary data.</text>
</comment>
<dbReference type="InterPro" id="IPR039432">
    <property type="entry name" value="SRP9_dom"/>
</dbReference>
<feature type="domain" description="SRP9" evidence="2">
    <location>
        <begin position="2"/>
        <end position="80"/>
    </location>
</feature>
<dbReference type="OrthoDB" id="5419752at2759"/>
<dbReference type="EMBL" id="SWFT01000019">
    <property type="protein sequence ID" value="KAA8907745.1"/>
    <property type="molecule type" value="Genomic_DNA"/>
</dbReference>
<feature type="compositionally biased region" description="Basic residues" evidence="1">
    <location>
        <begin position="127"/>
        <end position="137"/>
    </location>
</feature>
<dbReference type="GeneID" id="54779085"/>
<gene>
    <name evidence="3" type="ORF">DIURU_000432</name>
</gene>
<dbReference type="GO" id="GO:0005786">
    <property type="term" value="C:signal recognition particle, endoplasmic reticulum targeting"/>
    <property type="evidence" value="ECO:0007669"/>
    <property type="project" value="TreeGrafter"/>
</dbReference>
<dbReference type="GO" id="GO:0006614">
    <property type="term" value="P:SRP-dependent cotranslational protein targeting to membrane"/>
    <property type="evidence" value="ECO:0007669"/>
    <property type="project" value="InterPro"/>
</dbReference>
<evidence type="ECO:0000313" key="4">
    <source>
        <dbReference type="Proteomes" id="UP000449547"/>
    </source>
</evidence>
<dbReference type="InterPro" id="IPR039914">
    <property type="entry name" value="SRP9-like"/>
</dbReference>
<dbReference type="Proteomes" id="UP000449547">
    <property type="component" value="Unassembled WGS sequence"/>
</dbReference>
<dbReference type="Pfam" id="PF05486">
    <property type="entry name" value="SRP9-21"/>
    <property type="match status" value="1"/>
</dbReference>
<dbReference type="OMA" id="IMANVAM"/>
<dbReference type="VEuPathDB" id="FungiDB:DIURU_000432"/>
<feature type="region of interest" description="Disordered" evidence="1">
    <location>
        <begin position="103"/>
        <end position="137"/>
    </location>
</feature>
<organism evidence="3 4">
    <name type="scientific">Diutina rugosa</name>
    <name type="common">Yeast</name>
    <name type="synonym">Candida rugosa</name>
    <dbReference type="NCBI Taxonomy" id="5481"/>
    <lineage>
        <taxon>Eukaryota</taxon>
        <taxon>Fungi</taxon>
        <taxon>Dikarya</taxon>
        <taxon>Ascomycota</taxon>
        <taxon>Saccharomycotina</taxon>
        <taxon>Pichiomycetes</taxon>
        <taxon>Debaryomycetaceae</taxon>
        <taxon>Diutina</taxon>
    </lineage>
</organism>
<dbReference type="AlphaFoldDB" id="A0A642V4P0"/>
<dbReference type="RefSeq" id="XP_034014751.1">
    <property type="nucleotide sequence ID" value="XM_034157180.1"/>
</dbReference>